<dbReference type="PANTHER" id="PTHR21220">
    <property type="entry name" value="DNA-DEPENDENT METALLOPROTEASE SPRTN"/>
    <property type="match status" value="1"/>
</dbReference>
<organism evidence="2 3">
    <name type="scientific">Megaselia scalaris</name>
    <name type="common">Humpbacked fly</name>
    <name type="synonym">Phora scalaris</name>
    <dbReference type="NCBI Taxonomy" id="36166"/>
    <lineage>
        <taxon>Eukaryota</taxon>
        <taxon>Metazoa</taxon>
        <taxon>Ecdysozoa</taxon>
        <taxon>Arthropoda</taxon>
        <taxon>Hexapoda</taxon>
        <taxon>Insecta</taxon>
        <taxon>Pterygota</taxon>
        <taxon>Neoptera</taxon>
        <taxon>Endopterygota</taxon>
        <taxon>Diptera</taxon>
        <taxon>Brachycera</taxon>
        <taxon>Muscomorpha</taxon>
        <taxon>Platypezoidea</taxon>
        <taxon>Phoridae</taxon>
        <taxon>Megaseliini</taxon>
        <taxon>Megaselia</taxon>
    </lineage>
</organism>
<dbReference type="InterPro" id="IPR044245">
    <property type="entry name" value="Spartan"/>
</dbReference>
<reference evidence="2" key="2">
    <citation type="submission" date="2015-06" db="UniProtKB">
        <authorList>
            <consortium name="EnsemblMetazoa"/>
        </authorList>
    </citation>
    <scope>IDENTIFICATION</scope>
</reference>
<dbReference type="AlphaFoldDB" id="T1GBD8"/>
<name>T1GBD8_MEGSC</name>
<dbReference type="HOGENOM" id="CLU_156104_0_0_1"/>
<dbReference type="GO" id="GO:0006974">
    <property type="term" value="P:DNA damage response"/>
    <property type="evidence" value="ECO:0007669"/>
    <property type="project" value="InterPro"/>
</dbReference>
<evidence type="ECO:0000313" key="2">
    <source>
        <dbReference type="EnsemblMetazoa" id="MESCA000570-PA"/>
    </source>
</evidence>
<dbReference type="Proteomes" id="UP000015102">
    <property type="component" value="Unassembled WGS sequence"/>
</dbReference>
<dbReference type="STRING" id="36166.T1GBD8"/>
<dbReference type="PANTHER" id="PTHR21220:SF0">
    <property type="entry name" value="DNA-DEPENDENT METALLOPROTEASE SPRTN"/>
    <property type="match status" value="1"/>
</dbReference>
<dbReference type="EMBL" id="CAQQ02194526">
    <property type="status" value="NOT_ANNOTATED_CDS"/>
    <property type="molecule type" value="Genomic_DNA"/>
</dbReference>
<feature type="domain" description="SprT-like" evidence="1">
    <location>
        <begin position="68"/>
        <end position="134"/>
    </location>
</feature>
<dbReference type="EnsemblMetazoa" id="MESCA000570-RA">
    <property type="protein sequence ID" value="MESCA000570-PA"/>
    <property type="gene ID" value="MESCA000570"/>
</dbReference>
<evidence type="ECO:0000259" key="1">
    <source>
        <dbReference type="Pfam" id="PF10263"/>
    </source>
</evidence>
<reference evidence="3" key="1">
    <citation type="submission" date="2013-02" db="EMBL/GenBank/DDBJ databases">
        <authorList>
            <person name="Hughes D."/>
        </authorList>
    </citation>
    <scope>NUCLEOTIDE SEQUENCE</scope>
    <source>
        <strain>Durham</strain>
        <strain evidence="3">NC isolate 2 -- Noor lab</strain>
    </source>
</reference>
<dbReference type="InterPro" id="IPR006640">
    <property type="entry name" value="SprT-like_domain"/>
</dbReference>
<accession>T1GBD8</accession>
<dbReference type="GO" id="GO:0005634">
    <property type="term" value="C:nucleus"/>
    <property type="evidence" value="ECO:0007669"/>
    <property type="project" value="TreeGrafter"/>
</dbReference>
<dbReference type="Pfam" id="PF10263">
    <property type="entry name" value="SprT-like"/>
    <property type="match status" value="1"/>
</dbReference>
<proteinExistence type="predicted"/>
<dbReference type="GO" id="GO:0003697">
    <property type="term" value="F:single-stranded DNA binding"/>
    <property type="evidence" value="ECO:0007669"/>
    <property type="project" value="InterPro"/>
</dbReference>
<keyword evidence="3" id="KW-1185">Reference proteome</keyword>
<dbReference type="OMA" id="HCVELEW"/>
<dbReference type="GO" id="GO:0031593">
    <property type="term" value="F:polyubiquitin modification-dependent protein binding"/>
    <property type="evidence" value="ECO:0007669"/>
    <property type="project" value="TreeGrafter"/>
</dbReference>
<dbReference type="GO" id="GO:0004222">
    <property type="term" value="F:metalloendopeptidase activity"/>
    <property type="evidence" value="ECO:0007669"/>
    <property type="project" value="InterPro"/>
</dbReference>
<evidence type="ECO:0000313" key="3">
    <source>
        <dbReference type="Proteomes" id="UP000015102"/>
    </source>
</evidence>
<protein>
    <recommendedName>
        <fullName evidence="1">SprT-like domain-containing protein</fullName>
    </recommendedName>
</protein>
<sequence length="135" mass="15751">MIKTRGESADFKSNNYEAPLDKLVKSYQAPRSKAKRTITDVENEEDLNATKFLVHPMWESLDPTPDVHSLFGAFNSKFFQSRLHCVELEWSKRMYSCAGICYSRRNRMGHQVTIRLSEPLLKLRSRKDLVETLLR</sequence>